<organism evidence="1 2">
    <name type="scientific">Lysinibacillus mangiferihumi</name>
    <dbReference type="NCBI Taxonomy" id="1130819"/>
    <lineage>
        <taxon>Bacteria</taxon>
        <taxon>Bacillati</taxon>
        <taxon>Bacillota</taxon>
        <taxon>Bacilli</taxon>
        <taxon>Bacillales</taxon>
        <taxon>Bacillaceae</taxon>
        <taxon>Lysinibacillus</taxon>
    </lineage>
</organism>
<dbReference type="InterPro" id="IPR032484">
    <property type="entry name" value="DUF5052"/>
</dbReference>
<dbReference type="RefSeq" id="WP_107896476.1">
    <property type="nucleotide sequence ID" value="NZ_PYWM01000021.1"/>
</dbReference>
<dbReference type="Proteomes" id="UP000308744">
    <property type="component" value="Unassembled WGS sequence"/>
</dbReference>
<evidence type="ECO:0000313" key="2">
    <source>
        <dbReference type="Proteomes" id="UP000308744"/>
    </source>
</evidence>
<dbReference type="AlphaFoldDB" id="A0A4U2YIF5"/>
<accession>A0A4U2YIF5</accession>
<reference evidence="1 2" key="1">
    <citation type="submission" date="2019-04" db="EMBL/GenBank/DDBJ databases">
        <title>Lysinibacillus genome sequencing.</title>
        <authorList>
            <person name="Dunlap C."/>
        </authorList>
    </citation>
    <scope>NUCLEOTIDE SEQUENCE [LARGE SCALE GENOMIC DNA]</scope>
    <source>
        <strain evidence="1 2">CCTCC AB 2010389</strain>
    </source>
</reference>
<gene>
    <name evidence="1" type="ORF">FC756_19895</name>
</gene>
<comment type="caution">
    <text evidence="1">The sequence shown here is derived from an EMBL/GenBank/DDBJ whole genome shotgun (WGS) entry which is preliminary data.</text>
</comment>
<dbReference type="Pfam" id="PF16475">
    <property type="entry name" value="DUF5052"/>
    <property type="match status" value="1"/>
</dbReference>
<protein>
    <submittedName>
        <fullName evidence="1">DUF5052 family protein</fullName>
    </submittedName>
</protein>
<name>A0A4U2YIF5_9BACI</name>
<dbReference type="PROSITE" id="PS51257">
    <property type="entry name" value="PROKAR_LIPOPROTEIN"/>
    <property type="match status" value="1"/>
</dbReference>
<keyword evidence="2" id="KW-1185">Reference proteome</keyword>
<sequence length="201" mass="22442">MRHLLKILIVAVLVFILSACNFLEYEVGNLKEELAGRTMLIQSYDEDSQLIDRIQGESISVNADRKFAIKDSEGNTVEKSSVLNITVGGKQMLHVGSSLLAFESGLSNLFEEYSQKVDIKNFDRSVPFLNRLVNDLQNATVGKSKIVLIRSQSGQPLATFAGDDVSYFATDIDKSTALLIDGKFLLIYRCDYTIYDTELLQ</sequence>
<evidence type="ECO:0000313" key="1">
    <source>
        <dbReference type="EMBL" id="TKI60082.1"/>
    </source>
</evidence>
<proteinExistence type="predicted"/>
<dbReference type="EMBL" id="SZPU01000085">
    <property type="protein sequence ID" value="TKI60082.1"/>
    <property type="molecule type" value="Genomic_DNA"/>
</dbReference>